<organism evidence="2 3">
    <name type="scientific">Daphnia magna</name>
    <dbReference type="NCBI Taxonomy" id="35525"/>
    <lineage>
        <taxon>Eukaryota</taxon>
        <taxon>Metazoa</taxon>
        <taxon>Ecdysozoa</taxon>
        <taxon>Arthropoda</taxon>
        <taxon>Crustacea</taxon>
        <taxon>Branchiopoda</taxon>
        <taxon>Diplostraca</taxon>
        <taxon>Cladocera</taxon>
        <taxon>Anomopoda</taxon>
        <taxon>Daphniidae</taxon>
        <taxon>Daphnia</taxon>
    </lineage>
</organism>
<evidence type="ECO:0000313" key="3">
    <source>
        <dbReference type="Proteomes" id="UP001234178"/>
    </source>
</evidence>
<proteinExistence type="predicted"/>
<comment type="caution">
    <text evidence="2">The sequence shown here is derived from an EMBL/GenBank/DDBJ whole genome shotgun (WGS) entry which is preliminary data.</text>
</comment>
<protein>
    <submittedName>
        <fullName evidence="2">Uncharacterized protein</fullName>
    </submittedName>
</protein>
<sequence>MYPTFSAQRNPFKNYSIDNRPPWNSSTHTGNRLALPGLLAAKRSNSAFEELKDKNERLAAINQPTNQKESSSLARESTWAFYLLDVPKPIRSTSPGYTNARRVILSDGSEFCNPHFAGLPNDYSNSVANCLNGIACPTPK</sequence>
<name>A0ABQ9ZSD8_9CRUS</name>
<evidence type="ECO:0000256" key="1">
    <source>
        <dbReference type="SAM" id="MobiDB-lite"/>
    </source>
</evidence>
<keyword evidence="3" id="KW-1185">Reference proteome</keyword>
<gene>
    <name evidence="2" type="ORF">OUZ56_030819</name>
</gene>
<evidence type="ECO:0000313" key="2">
    <source>
        <dbReference type="EMBL" id="KAK4015846.1"/>
    </source>
</evidence>
<feature type="region of interest" description="Disordered" evidence="1">
    <location>
        <begin position="1"/>
        <end position="29"/>
    </location>
</feature>
<dbReference type="EMBL" id="JAOYFB010000005">
    <property type="protein sequence ID" value="KAK4015846.1"/>
    <property type="molecule type" value="Genomic_DNA"/>
</dbReference>
<dbReference type="Proteomes" id="UP001234178">
    <property type="component" value="Unassembled WGS sequence"/>
</dbReference>
<accession>A0ABQ9ZSD8</accession>
<reference evidence="2 3" key="1">
    <citation type="journal article" date="2023" name="Nucleic Acids Res.">
        <title>The hologenome of Daphnia magna reveals possible DNA methylation and microbiome-mediated evolution of the host genome.</title>
        <authorList>
            <person name="Chaturvedi A."/>
            <person name="Li X."/>
            <person name="Dhandapani V."/>
            <person name="Marshall H."/>
            <person name="Kissane S."/>
            <person name="Cuenca-Cambronero M."/>
            <person name="Asole G."/>
            <person name="Calvet F."/>
            <person name="Ruiz-Romero M."/>
            <person name="Marangio P."/>
            <person name="Guigo R."/>
            <person name="Rago D."/>
            <person name="Mirbahai L."/>
            <person name="Eastwood N."/>
            <person name="Colbourne J.K."/>
            <person name="Zhou J."/>
            <person name="Mallon E."/>
            <person name="Orsini L."/>
        </authorList>
    </citation>
    <scope>NUCLEOTIDE SEQUENCE [LARGE SCALE GENOMIC DNA]</scope>
    <source>
        <strain evidence="2">LRV0_1</strain>
    </source>
</reference>